<sequence length="144" mass="15540">MPGVWWATRGLMPSARATSIPGAVLLSRRCSQRCWIRRIAVAPTAGNRAVQAMRRAPHALSALTVARITAADARLCAYGQGRCQARRRYHPLFHTISIPPPIADALSGLRCRGRLMSPQANPGIGQIEIPAALVAVARLAYPRA</sequence>
<protein>
    <submittedName>
        <fullName evidence="1">Uncharacterized protein</fullName>
    </submittedName>
</protein>
<gene>
    <name evidence="1" type="ORF">XAC3562_890036</name>
</gene>
<dbReference type="EMBL" id="CCXZ01000187">
    <property type="protein sequence ID" value="CEG18718.1"/>
    <property type="molecule type" value="Genomic_DNA"/>
</dbReference>
<comment type="caution">
    <text evidence="1">The sequence shown here is derived from an EMBL/GenBank/DDBJ whole genome shotgun (WGS) entry which is preliminary data.</text>
</comment>
<organism evidence="1 2">
    <name type="scientific">Xanthomonas citri pv. citri</name>
    <dbReference type="NCBI Taxonomy" id="611301"/>
    <lineage>
        <taxon>Bacteria</taxon>
        <taxon>Pseudomonadati</taxon>
        <taxon>Pseudomonadota</taxon>
        <taxon>Gammaproteobacteria</taxon>
        <taxon>Lysobacterales</taxon>
        <taxon>Lysobacteraceae</taxon>
        <taxon>Xanthomonas</taxon>
    </lineage>
</organism>
<evidence type="ECO:0000313" key="2">
    <source>
        <dbReference type="Proteomes" id="UP000052230"/>
    </source>
</evidence>
<reference evidence="1 2" key="1">
    <citation type="submission" date="2014-09" db="EMBL/GenBank/DDBJ databases">
        <authorList>
            <person name="Regsiter A."/>
        </authorList>
    </citation>
    <scope>NUCLEOTIDE SEQUENCE [LARGE SCALE GENOMIC DNA]</scope>
</reference>
<dbReference type="AlphaFoldDB" id="A0A0U5FLH6"/>
<proteinExistence type="predicted"/>
<dbReference type="Proteomes" id="UP000052230">
    <property type="component" value="Unassembled WGS sequence"/>
</dbReference>
<accession>A0A0U5FLH6</accession>
<keyword evidence="2" id="KW-1185">Reference proteome</keyword>
<name>A0A0U5FLH6_XANCI</name>
<evidence type="ECO:0000313" key="1">
    <source>
        <dbReference type="EMBL" id="CEG18718.1"/>
    </source>
</evidence>